<keyword evidence="3 5" id="KW-1133">Transmembrane helix</keyword>
<sequence length="155" mass="17038">MLTTYAVILLVLFLLQVAVAVYAFLQIRDTDHLRAEFKTGLDKLFSAYRTDSVSRETVDVIQRSYQCCGVNSSNEMFFTNNNTYAQSCCPADITGACTTPFTVGCFEAFYEFVVSAIKIIGIVAISISAIEIFGAIAALCLSSSIKNQYRRGAYA</sequence>
<dbReference type="Gene3D" id="1.10.1450.10">
    <property type="entry name" value="Tetraspanin"/>
    <property type="match status" value="1"/>
</dbReference>
<evidence type="ECO:0000313" key="8">
    <source>
        <dbReference type="Proteomes" id="UP001458880"/>
    </source>
</evidence>
<evidence type="ECO:0000256" key="4">
    <source>
        <dbReference type="ARBA" id="ARBA00023136"/>
    </source>
</evidence>
<keyword evidence="6" id="KW-0732">Signal</keyword>
<dbReference type="PANTHER" id="PTHR19282">
    <property type="entry name" value="TETRASPANIN"/>
    <property type="match status" value="1"/>
</dbReference>
<name>A0AAW1LYI3_POPJA</name>
<evidence type="ECO:0000256" key="1">
    <source>
        <dbReference type="ARBA" id="ARBA00004141"/>
    </source>
</evidence>
<dbReference type="PANTHER" id="PTHR19282:SF521">
    <property type="entry name" value="IP01817P-RELATED"/>
    <property type="match status" value="1"/>
</dbReference>
<protein>
    <submittedName>
        <fullName evidence="7">Tetraspanin family</fullName>
    </submittedName>
</protein>
<evidence type="ECO:0000256" key="3">
    <source>
        <dbReference type="ARBA" id="ARBA00022989"/>
    </source>
</evidence>
<dbReference type="SUPFAM" id="SSF48652">
    <property type="entry name" value="Tetraspanin"/>
    <property type="match status" value="1"/>
</dbReference>
<gene>
    <name evidence="7" type="ORF">QE152_g9636</name>
</gene>
<dbReference type="EMBL" id="JASPKY010000083">
    <property type="protein sequence ID" value="KAK9738723.1"/>
    <property type="molecule type" value="Genomic_DNA"/>
</dbReference>
<organism evidence="7 8">
    <name type="scientific">Popillia japonica</name>
    <name type="common">Japanese beetle</name>
    <dbReference type="NCBI Taxonomy" id="7064"/>
    <lineage>
        <taxon>Eukaryota</taxon>
        <taxon>Metazoa</taxon>
        <taxon>Ecdysozoa</taxon>
        <taxon>Arthropoda</taxon>
        <taxon>Hexapoda</taxon>
        <taxon>Insecta</taxon>
        <taxon>Pterygota</taxon>
        <taxon>Neoptera</taxon>
        <taxon>Endopterygota</taxon>
        <taxon>Coleoptera</taxon>
        <taxon>Polyphaga</taxon>
        <taxon>Scarabaeiformia</taxon>
        <taxon>Scarabaeidae</taxon>
        <taxon>Rutelinae</taxon>
        <taxon>Popillia</taxon>
    </lineage>
</organism>
<evidence type="ECO:0000256" key="5">
    <source>
        <dbReference type="SAM" id="Phobius"/>
    </source>
</evidence>
<keyword evidence="2 5" id="KW-0812">Transmembrane</keyword>
<evidence type="ECO:0000256" key="2">
    <source>
        <dbReference type="ARBA" id="ARBA00022692"/>
    </source>
</evidence>
<dbReference type="GO" id="GO:0005886">
    <property type="term" value="C:plasma membrane"/>
    <property type="evidence" value="ECO:0007669"/>
    <property type="project" value="TreeGrafter"/>
</dbReference>
<comment type="subcellular location">
    <subcellularLocation>
        <location evidence="1">Membrane</location>
        <topology evidence="1">Multi-pass membrane protein</topology>
    </subcellularLocation>
</comment>
<feature type="chain" id="PRO_5043934709" evidence="6">
    <location>
        <begin position="21"/>
        <end position="155"/>
    </location>
</feature>
<comment type="caution">
    <text evidence="7">The sequence shown here is derived from an EMBL/GenBank/DDBJ whole genome shotgun (WGS) entry which is preliminary data.</text>
</comment>
<dbReference type="AlphaFoldDB" id="A0AAW1LYI3"/>
<dbReference type="CDD" id="cd03127">
    <property type="entry name" value="tetraspanin_LEL"/>
    <property type="match status" value="1"/>
</dbReference>
<dbReference type="InterPro" id="IPR008952">
    <property type="entry name" value="Tetraspanin_EC2_sf"/>
</dbReference>
<dbReference type="Pfam" id="PF00335">
    <property type="entry name" value="Tetraspanin"/>
    <property type="match status" value="1"/>
</dbReference>
<evidence type="ECO:0000256" key="6">
    <source>
        <dbReference type="SAM" id="SignalP"/>
    </source>
</evidence>
<proteinExistence type="predicted"/>
<keyword evidence="4 5" id="KW-0472">Membrane</keyword>
<keyword evidence="8" id="KW-1185">Reference proteome</keyword>
<feature type="signal peptide" evidence="6">
    <location>
        <begin position="1"/>
        <end position="20"/>
    </location>
</feature>
<reference evidence="7 8" key="1">
    <citation type="journal article" date="2024" name="BMC Genomics">
        <title>De novo assembly and annotation of Popillia japonica's genome with initial clues to its potential as an invasive pest.</title>
        <authorList>
            <person name="Cucini C."/>
            <person name="Boschi S."/>
            <person name="Funari R."/>
            <person name="Cardaioli E."/>
            <person name="Iannotti N."/>
            <person name="Marturano G."/>
            <person name="Paoli F."/>
            <person name="Bruttini M."/>
            <person name="Carapelli A."/>
            <person name="Frati F."/>
            <person name="Nardi F."/>
        </authorList>
    </citation>
    <scope>NUCLEOTIDE SEQUENCE [LARGE SCALE GENOMIC DNA]</scope>
    <source>
        <strain evidence="7">DMR45628</strain>
    </source>
</reference>
<evidence type="ECO:0000313" key="7">
    <source>
        <dbReference type="EMBL" id="KAK9738723.1"/>
    </source>
</evidence>
<feature type="transmembrane region" description="Helical" evidence="5">
    <location>
        <begin position="119"/>
        <end position="141"/>
    </location>
</feature>
<dbReference type="InterPro" id="IPR018499">
    <property type="entry name" value="Tetraspanin/Peripherin"/>
</dbReference>
<accession>A0AAW1LYI3</accession>
<dbReference type="Proteomes" id="UP001458880">
    <property type="component" value="Unassembled WGS sequence"/>
</dbReference>